<reference evidence="2 3" key="1">
    <citation type="journal article" date="2013" name="PLoS Genet.">
        <title>The genome and development-dependent transcriptomes of Pyronema confluens: a window into fungal evolution.</title>
        <authorList>
            <person name="Traeger S."/>
            <person name="Altegoer F."/>
            <person name="Freitag M."/>
            <person name="Gabaldon T."/>
            <person name="Kempken F."/>
            <person name="Kumar A."/>
            <person name="Marcet-Houben M."/>
            <person name="Poggeler S."/>
            <person name="Stajich J.E."/>
            <person name="Nowrousian M."/>
        </authorList>
    </citation>
    <scope>NUCLEOTIDE SEQUENCE [LARGE SCALE GENOMIC DNA]</scope>
    <source>
        <strain evidence="3">CBS 100304</strain>
        <tissue evidence="2">Vegetative mycelium</tissue>
    </source>
</reference>
<accession>U4L301</accession>
<dbReference type="AlphaFoldDB" id="U4L301"/>
<gene>
    <name evidence="2" type="ORF">PCON_02018</name>
</gene>
<organism evidence="2 3">
    <name type="scientific">Pyronema omphalodes (strain CBS 100304)</name>
    <name type="common">Pyronema confluens</name>
    <dbReference type="NCBI Taxonomy" id="1076935"/>
    <lineage>
        <taxon>Eukaryota</taxon>
        <taxon>Fungi</taxon>
        <taxon>Dikarya</taxon>
        <taxon>Ascomycota</taxon>
        <taxon>Pezizomycotina</taxon>
        <taxon>Pezizomycetes</taxon>
        <taxon>Pezizales</taxon>
        <taxon>Pyronemataceae</taxon>
        <taxon>Pyronema</taxon>
    </lineage>
</organism>
<feature type="compositionally biased region" description="Basic and acidic residues" evidence="1">
    <location>
        <begin position="1"/>
        <end position="18"/>
    </location>
</feature>
<name>U4L301_PYROM</name>
<dbReference type="Proteomes" id="UP000018144">
    <property type="component" value="Unassembled WGS sequence"/>
</dbReference>
<proteinExistence type="predicted"/>
<dbReference type="EMBL" id="HF935202">
    <property type="protein sequence ID" value="CCX04415.1"/>
    <property type="molecule type" value="Genomic_DNA"/>
</dbReference>
<feature type="region of interest" description="Disordered" evidence="1">
    <location>
        <begin position="1"/>
        <end position="34"/>
    </location>
</feature>
<evidence type="ECO:0000256" key="1">
    <source>
        <dbReference type="SAM" id="MobiDB-lite"/>
    </source>
</evidence>
<protein>
    <submittedName>
        <fullName evidence="2">Uncharacterized protein</fullName>
    </submittedName>
</protein>
<evidence type="ECO:0000313" key="2">
    <source>
        <dbReference type="EMBL" id="CCX04415.1"/>
    </source>
</evidence>
<keyword evidence="3" id="KW-1185">Reference proteome</keyword>
<sequence length="220" mass="24527">MDGHQGECRESRKRKPEDQNTPIPAAGMPPSKKTVITTLQVGKAPPWVPKTRSATVRELGLDAYNENMDPGDLSNTEGEGPSFSQVEGKLDVYDTHPAGQAYSAMKADPKHYKAVRLVLYCIRTFFDEQRNPSYPRPGFFAMPGETFEGALMRQKAHQEAANEGLKVLASTLGIEWKTDKINFYNDEFLAYLSNTPRDEDNQNLKANDFIIALGTIAPME</sequence>
<evidence type="ECO:0000313" key="3">
    <source>
        <dbReference type="Proteomes" id="UP000018144"/>
    </source>
</evidence>